<evidence type="ECO:0000313" key="3">
    <source>
        <dbReference type="Proteomes" id="UP001333110"/>
    </source>
</evidence>
<sequence length="166" mass="17872">MPGNKDASFESAEAGRHLSPAVYRPALHLPEMPHDEGVHCWRHHRVQNSHHQVQGWGGDGRGLQVGEYDSADKQGDHGQGIRHGFGDSGGDGAQVEEGEVEEEEVHGAVEAVVTGYGSDDEAVAQEGSQVDAQEEPEVQELQLPCVCKCQEEELGDGAAIRHLLPL</sequence>
<protein>
    <submittedName>
        <fullName evidence="2">Uncharacterized protein</fullName>
    </submittedName>
</protein>
<feature type="compositionally biased region" description="Acidic residues" evidence="1">
    <location>
        <begin position="94"/>
        <end position="104"/>
    </location>
</feature>
<reference evidence="2 3" key="1">
    <citation type="journal article" date="2023" name="J. Hered.">
        <title>Chromosome-level genome of the wood stork (Mycteria americana) provides insight into avian chromosome evolution.</title>
        <authorList>
            <person name="Flamio R. Jr."/>
            <person name="Ramstad K.M."/>
        </authorList>
    </citation>
    <scope>NUCLEOTIDE SEQUENCE [LARGE SCALE GENOMIC DNA]</scope>
    <source>
        <strain evidence="2">JAX WOST 10</strain>
    </source>
</reference>
<keyword evidence="3" id="KW-1185">Reference proteome</keyword>
<name>A0AAN7MI83_MYCAM</name>
<dbReference type="EMBL" id="JAUNZN010000046">
    <property type="protein sequence ID" value="KAK4806054.1"/>
    <property type="molecule type" value="Genomic_DNA"/>
</dbReference>
<accession>A0AAN7MI83</accession>
<gene>
    <name evidence="2" type="ORF">QYF61_007031</name>
</gene>
<dbReference type="Proteomes" id="UP001333110">
    <property type="component" value="Unassembled WGS sequence"/>
</dbReference>
<feature type="non-terminal residue" evidence="2">
    <location>
        <position position="166"/>
    </location>
</feature>
<evidence type="ECO:0000256" key="1">
    <source>
        <dbReference type="SAM" id="MobiDB-lite"/>
    </source>
</evidence>
<feature type="region of interest" description="Disordered" evidence="1">
    <location>
        <begin position="50"/>
        <end position="105"/>
    </location>
</feature>
<proteinExistence type="predicted"/>
<feature type="compositionally biased region" description="Gly residues" evidence="1">
    <location>
        <begin position="77"/>
        <end position="92"/>
    </location>
</feature>
<comment type="caution">
    <text evidence="2">The sequence shown here is derived from an EMBL/GenBank/DDBJ whole genome shotgun (WGS) entry which is preliminary data.</text>
</comment>
<evidence type="ECO:0000313" key="2">
    <source>
        <dbReference type="EMBL" id="KAK4806054.1"/>
    </source>
</evidence>
<dbReference type="AlphaFoldDB" id="A0AAN7MI83"/>
<organism evidence="2 3">
    <name type="scientific">Mycteria americana</name>
    <name type="common">Wood stork</name>
    <dbReference type="NCBI Taxonomy" id="33587"/>
    <lineage>
        <taxon>Eukaryota</taxon>
        <taxon>Metazoa</taxon>
        <taxon>Chordata</taxon>
        <taxon>Craniata</taxon>
        <taxon>Vertebrata</taxon>
        <taxon>Euteleostomi</taxon>
        <taxon>Archelosauria</taxon>
        <taxon>Archosauria</taxon>
        <taxon>Dinosauria</taxon>
        <taxon>Saurischia</taxon>
        <taxon>Theropoda</taxon>
        <taxon>Coelurosauria</taxon>
        <taxon>Aves</taxon>
        <taxon>Neognathae</taxon>
        <taxon>Neoaves</taxon>
        <taxon>Aequornithes</taxon>
        <taxon>Ciconiiformes</taxon>
        <taxon>Ciconiidae</taxon>
        <taxon>Mycteria</taxon>
    </lineage>
</organism>